<dbReference type="Proteomes" id="UP000011087">
    <property type="component" value="Unassembled WGS sequence"/>
</dbReference>
<accession>A0A0C3SS69</accession>
<feature type="signal peptide" evidence="1">
    <location>
        <begin position="1"/>
        <end position="19"/>
    </location>
</feature>
<reference evidence="2" key="3">
    <citation type="submission" date="2015-06" db="UniProtKB">
        <authorList>
            <consortium name="EnsemblProtists"/>
        </authorList>
    </citation>
    <scope>IDENTIFICATION</scope>
</reference>
<sequence length="124" mass="14024">MNLLLLLFVIVVSFQPSVAPPRVPSVGEWAGIRAMKFLKCRYYRYDRSGRDVCEGDSIEDLRKAISDMSDTFKRLPRRLAAAGSLFALTWGFATRHMGIPGRGHGKVAFILFWTLFTVSLAILW</sequence>
<protein>
    <submittedName>
        <fullName evidence="2">Uncharacterized protein</fullName>
    </submittedName>
</protein>
<reference evidence="3" key="1">
    <citation type="journal article" date="2012" name="Nature">
        <title>Algal genomes reveal evolutionary mosaicism and the fate of nucleomorphs.</title>
        <authorList>
            <consortium name="DOE Joint Genome Institute"/>
            <person name="Curtis B.A."/>
            <person name="Tanifuji G."/>
            <person name="Burki F."/>
            <person name="Gruber A."/>
            <person name="Irimia M."/>
            <person name="Maruyama S."/>
            <person name="Arias M.C."/>
            <person name="Ball S.G."/>
            <person name="Gile G.H."/>
            <person name="Hirakawa Y."/>
            <person name="Hopkins J.F."/>
            <person name="Kuo A."/>
            <person name="Rensing S.A."/>
            <person name="Schmutz J."/>
            <person name="Symeonidi A."/>
            <person name="Elias M."/>
            <person name="Eveleigh R.J."/>
            <person name="Herman E.K."/>
            <person name="Klute M.J."/>
            <person name="Nakayama T."/>
            <person name="Obornik M."/>
            <person name="Reyes-Prieto A."/>
            <person name="Armbrust E.V."/>
            <person name="Aves S.J."/>
            <person name="Beiko R.G."/>
            <person name="Coutinho P."/>
            <person name="Dacks J.B."/>
            <person name="Durnford D.G."/>
            <person name="Fast N.M."/>
            <person name="Green B.R."/>
            <person name="Grisdale C.J."/>
            <person name="Hempel F."/>
            <person name="Henrissat B."/>
            <person name="Hoppner M.P."/>
            <person name="Ishida K."/>
            <person name="Kim E."/>
            <person name="Koreny L."/>
            <person name="Kroth P.G."/>
            <person name="Liu Y."/>
            <person name="Malik S.B."/>
            <person name="Maier U.G."/>
            <person name="McRose D."/>
            <person name="Mock T."/>
            <person name="Neilson J.A."/>
            <person name="Onodera N.T."/>
            <person name="Poole A.M."/>
            <person name="Pritham E.J."/>
            <person name="Richards T.A."/>
            <person name="Rocap G."/>
            <person name="Roy S.W."/>
            <person name="Sarai C."/>
            <person name="Schaack S."/>
            <person name="Shirato S."/>
            <person name="Slamovits C.H."/>
            <person name="Spencer D.F."/>
            <person name="Suzuki S."/>
            <person name="Worden A.Z."/>
            <person name="Zauner S."/>
            <person name="Barry K."/>
            <person name="Bell C."/>
            <person name="Bharti A.K."/>
            <person name="Crow J.A."/>
            <person name="Grimwood J."/>
            <person name="Kramer R."/>
            <person name="Lindquist E."/>
            <person name="Lucas S."/>
            <person name="Salamov A."/>
            <person name="McFadden G.I."/>
            <person name="Lane C.E."/>
            <person name="Keeling P.J."/>
            <person name="Gray M.W."/>
            <person name="Grigoriev I.V."/>
            <person name="Archibald J.M."/>
        </authorList>
    </citation>
    <scope>NUCLEOTIDE SEQUENCE</scope>
    <source>
        <strain evidence="3">CCMP2712</strain>
    </source>
</reference>
<dbReference type="OMA" id="TRHMGIP"/>
<keyword evidence="3" id="KW-1185">Reference proteome</keyword>
<reference evidence="3" key="2">
    <citation type="submission" date="2012-11" db="EMBL/GenBank/DDBJ databases">
        <authorList>
            <person name="Kuo A."/>
            <person name="Curtis B.A."/>
            <person name="Tanifuji G."/>
            <person name="Burki F."/>
            <person name="Gruber A."/>
            <person name="Irimia M."/>
            <person name="Maruyama S."/>
            <person name="Arias M.C."/>
            <person name="Ball S.G."/>
            <person name="Gile G.H."/>
            <person name="Hirakawa Y."/>
            <person name="Hopkins J.F."/>
            <person name="Rensing S.A."/>
            <person name="Schmutz J."/>
            <person name="Symeonidi A."/>
            <person name="Elias M."/>
            <person name="Eveleigh R.J."/>
            <person name="Herman E.K."/>
            <person name="Klute M.J."/>
            <person name="Nakayama T."/>
            <person name="Obornik M."/>
            <person name="Reyes-Prieto A."/>
            <person name="Armbrust E.V."/>
            <person name="Aves S.J."/>
            <person name="Beiko R.G."/>
            <person name="Coutinho P."/>
            <person name="Dacks J.B."/>
            <person name="Durnford D.G."/>
            <person name="Fast N.M."/>
            <person name="Green B.R."/>
            <person name="Grisdale C."/>
            <person name="Hempe F."/>
            <person name="Henrissat B."/>
            <person name="Hoppner M.P."/>
            <person name="Ishida K.-I."/>
            <person name="Kim E."/>
            <person name="Koreny L."/>
            <person name="Kroth P.G."/>
            <person name="Liu Y."/>
            <person name="Malik S.-B."/>
            <person name="Maier U.G."/>
            <person name="McRose D."/>
            <person name="Mock T."/>
            <person name="Neilson J.A."/>
            <person name="Onodera N.T."/>
            <person name="Poole A.M."/>
            <person name="Pritham E.J."/>
            <person name="Richards T.A."/>
            <person name="Rocap G."/>
            <person name="Roy S.W."/>
            <person name="Sarai C."/>
            <person name="Schaack S."/>
            <person name="Shirato S."/>
            <person name="Slamovits C.H."/>
            <person name="Spencer D.F."/>
            <person name="Suzuki S."/>
            <person name="Worden A.Z."/>
            <person name="Zauner S."/>
            <person name="Barry K."/>
            <person name="Bell C."/>
            <person name="Bharti A.K."/>
            <person name="Crow J.A."/>
            <person name="Grimwood J."/>
            <person name="Kramer R."/>
            <person name="Lindquist E."/>
            <person name="Lucas S."/>
            <person name="Salamov A."/>
            <person name="McFadden G.I."/>
            <person name="Lane C.E."/>
            <person name="Keeling P.J."/>
            <person name="Gray M.W."/>
            <person name="Grigoriev I.V."/>
            <person name="Archibald J.M."/>
        </authorList>
    </citation>
    <scope>NUCLEOTIDE SEQUENCE</scope>
    <source>
        <strain evidence="3">CCMP2712</strain>
    </source>
</reference>
<dbReference type="EnsemblProtists" id="EKX34507">
    <property type="protein sequence ID" value="EKX34507"/>
    <property type="gene ID" value="GUITHDRAFT_155722"/>
</dbReference>
<evidence type="ECO:0000256" key="1">
    <source>
        <dbReference type="SAM" id="SignalP"/>
    </source>
</evidence>
<name>A0A0C3SS69_GUITC</name>
<dbReference type="AlphaFoldDB" id="A0A0C3SS69"/>
<evidence type="ECO:0000313" key="3">
    <source>
        <dbReference type="Proteomes" id="UP000011087"/>
    </source>
</evidence>
<evidence type="ECO:0000313" key="2">
    <source>
        <dbReference type="EnsemblProtists" id="EKX34507"/>
    </source>
</evidence>
<feature type="chain" id="PRO_5002169665" evidence="1">
    <location>
        <begin position="20"/>
        <end position="124"/>
    </location>
</feature>
<proteinExistence type="predicted"/>
<keyword evidence="1" id="KW-0732">Signal</keyword>
<organism evidence="2 3">
    <name type="scientific">Guillardia theta (strain CCMP2712)</name>
    <name type="common">Cryptophyte</name>
    <dbReference type="NCBI Taxonomy" id="905079"/>
    <lineage>
        <taxon>Eukaryota</taxon>
        <taxon>Cryptophyceae</taxon>
        <taxon>Pyrenomonadales</taxon>
        <taxon>Geminigeraceae</taxon>
        <taxon>Guillardia</taxon>
    </lineage>
</organism>